<dbReference type="EMBL" id="CM056742">
    <property type="protein sequence ID" value="KAJ8677524.1"/>
    <property type="molecule type" value="Genomic_DNA"/>
</dbReference>
<keyword evidence="2" id="KW-1185">Reference proteome</keyword>
<proteinExistence type="predicted"/>
<sequence>MQSQPNGLRKIITDYFVFGIVPYSEAGKKFEECLSDACEPRDGGPISIFVTGDEEEGWLEQLASTFFSTHPGIEVIDFHDEFPVSKYGHHSMNYQFDPCVFHDNMRYRCALRTACVIAHVAAHCSNPNA</sequence>
<name>A0ACC2P4T2_9HYME</name>
<reference evidence="1" key="1">
    <citation type="submission" date="2023-04" db="EMBL/GenBank/DDBJ databases">
        <title>A chromosome-level genome assembly of the parasitoid wasp Eretmocerus hayati.</title>
        <authorList>
            <person name="Zhong Y."/>
            <person name="Liu S."/>
            <person name="Liu Y."/>
        </authorList>
    </citation>
    <scope>NUCLEOTIDE SEQUENCE</scope>
    <source>
        <strain evidence="1">ZJU_SS_LIU_2023</strain>
    </source>
</reference>
<gene>
    <name evidence="1" type="ORF">QAD02_013311</name>
</gene>
<organism evidence="1 2">
    <name type="scientific">Eretmocerus hayati</name>
    <dbReference type="NCBI Taxonomy" id="131215"/>
    <lineage>
        <taxon>Eukaryota</taxon>
        <taxon>Metazoa</taxon>
        <taxon>Ecdysozoa</taxon>
        <taxon>Arthropoda</taxon>
        <taxon>Hexapoda</taxon>
        <taxon>Insecta</taxon>
        <taxon>Pterygota</taxon>
        <taxon>Neoptera</taxon>
        <taxon>Endopterygota</taxon>
        <taxon>Hymenoptera</taxon>
        <taxon>Apocrita</taxon>
        <taxon>Proctotrupomorpha</taxon>
        <taxon>Chalcidoidea</taxon>
        <taxon>Aphelinidae</taxon>
        <taxon>Aphelininae</taxon>
        <taxon>Eretmocerus</taxon>
    </lineage>
</organism>
<protein>
    <submittedName>
        <fullName evidence="1">Uncharacterized protein</fullName>
    </submittedName>
</protein>
<evidence type="ECO:0000313" key="2">
    <source>
        <dbReference type="Proteomes" id="UP001239111"/>
    </source>
</evidence>
<accession>A0ACC2P4T2</accession>
<comment type="caution">
    <text evidence="1">The sequence shown here is derived from an EMBL/GenBank/DDBJ whole genome shotgun (WGS) entry which is preliminary data.</text>
</comment>
<evidence type="ECO:0000313" key="1">
    <source>
        <dbReference type="EMBL" id="KAJ8677524.1"/>
    </source>
</evidence>
<dbReference type="Proteomes" id="UP001239111">
    <property type="component" value="Chromosome 2"/>
</dbReference>